<accession>X1MLI3</accession>
<reference evidence="1" key="1">
    <citation type="journal article" date="2014" name="Front. Microbiol.">
        <title>High frequency of phylogenetically diverse reductive dehalogenase-homologous genes in deep subseafloor sedimentary metagenomes.</title>
        <authorList>
            <person name="Kawai M."/>
            <person name="Futagami T."/>
            <person name="Toyoda A."/>
            <person name="Takaki Y."/>
            <person name="Nishi S."/>
            <person name="Hori S."/>
            <person name="Arai W."/>
            <person name="Tsubouchi T."/>
            <person name="Morono Y."/>
            <person name="Uchiyama I."/>
            <person name="Ito T."/>
            <person name="Fujiyama A."/>
            <person name="Inagaki F."/>
            <person name="Takami H."/>
        </authorList>
    </citation>
    <scope>NUCLEOTIDE SEQUENCE</scope>
    <source>
        <strain evidence="1">Expedition CK06-06</strain>
    </source>
</reference>
<organism evidence="1">
    <name type="scientific">marine sediment metagenome</name>
    <dbReference type="NCBI Taxonomy" id="412755"/>
    <lineage>
        <taxon>unclassified sequences</taxon>
        <taxon>metagenomes</taxon>
        <taxon>ecological metagenomes</taxon>
    </lineage>
</organism>
<dbReference type="AlphaFoldDB" id="X1MLI3"/>
<protein>
    <submittedName>
        <fullName evidence="1">Uncharacterized protein</fullName>
    </submittedName>
</protein>
<evidence type="ECO:0000313" key="1">
    <source>
        <dbReference type="EMBL" id="GAI32163.1"/>
    </source>
</evidence>
<gene>
    <name evidence="1" type="ORF">S06H3_29047</name>
</gene>
<sequence>MPRISKAEVQAWLEKWPIGSQGDFGGRIKERVTVKEILDNHGFPCLRLLATTGHTYYCLYGNRKQLKEIQQ</sequence>
<proteinExistence type="predicted"/>
<name>X1MLI3_9ZZZZ</name>
<comment type="caution">
    <text evidence="1">The sequence shown here is derived from an EMBL/GenBank/DDBJ whole genome shotgun (WGS) entry which is preliminary data.</text>
</comment>
<dbReference type="EMBL" id="BARV01016998">
    <property type="protein sequence ID" value="GAI32163.1"/>
    <property type="molecule type" value="Genomic_DNA"/>
</dbReference>